<proteinExistence type="predicted"/>
<protein>
    <submittedName>
        <fullName evidence="1">Uncharacterized protein</fullName>
    </submittedName>
</protein>
<reference evidence="1 2" key="1">
    <citation type="submission" date="2016-04" db="EMBL/GenBank/DDBJ databases">
        <title>A degradative enzymes factory behind the ericoid mycorrhizal symbiosis.</title>
        <authorList>
            <consortium name="DOE Joint Genome Institute"/>
            <person name="Martino E."/>
            <person name="Morin E."/>
            <person name="Grelet G."/>
            <person name="Kuo A."/>
            <person name="Kohler A."/>
            <person name="Daghino S."/>
            <person name="Barry K."/>
            <person name="Choi C."/>
            <person name="Cichocki N."/>
            <person name="Clum A."/>
            <person name="Copeland A."/>
            <person name="Hainaut M."/>
            <person name="Haridas S."/>
            <person name="Labutti K."/>
            <person name="Lindquist E."/>
            <person name="Lipzen A."/>
            <person name="Khouja H.-R."/>
            <person name="Murat C."/>
            <person name="Ohm R."/>
            <person name="Olson A."/>
            <person name="Spatafora J."/>
            <person name="Veneault-Fourrey C."/>
            <person name="Henrissat B."/>
            <person name="Grigoriev I."/>
            <person name="Martin F."/>
            <person name="Perotto S."/>
        </authorList>
    </citation>
    <scope>NUCLEOTIDE SEQUENCE [LARGE SCALE GENOMIC DNA]</scope>
    <source>
        <strain evidence="1 2">F</strain>
    </source>
</reference>
<organism evidence="1 2">
    <name type="scientific">Hyaloscypha variabilis (strain UAMH 11265 / GT02V1 / F)</name>
    <name type="common">Meliniomyces variabilis</name>
    <dbReference type="NCBI Taxonomy" id="1149755"/>
    <lineage>
        <taxon>Eukaryota</taxon>
        <taxon>Fungi</taxon>
        <taxon>Dikarya</taxon>
        <taxon>Ascomycota</taxon>
        <taxon>Pezizomycotina</taxon>
        <taxon>Leotiomycetes</taxon>
        <taxon>Helotiales</taxon>
        <taxon>Hyaloscyphaceae</taxon>
        <taxon>Hyaloscypha</taxon>
        <taxon>Hyaloscypha variabilis</taxon>
    </lineage>
</organism>
<dbReference type="AlphaFoldDB" id="A0A2J6RYL5"/>
<name>A0A2J6RYL5_HYAVF</name>
<sequence length="158" mass="18175">MQIPPNSFRNAYYVPSILLQFSFLFSLASASHVYRRWPPPSPKIPETLRHVTYPLSIDFRLPQLDRYVANLRRDTHCLCSNWLNISLAVSPERHSPTGKLAELVVVCVIRLPALLHSHDSQEKTRKAVRRTELLPVCIAQLQEHAVRQQLEETKTIVS</sequence>
<evidence type="ECO:0000313" key="2">
    <source>
        <dbReference type="Proteomes" id="UP000235786"/>
    </source>
</evidence>
<dbReference type="Proteomes" id="UP000235786">
    <property type="component" value="Unassembled WGS sequence"/>
</dbReference>
<gene>
    <name evidence="1" type="ORF">L207DRAFT_301129</name>
</gene>
<accession>A0A2J6RYL5</accession>
<dbReference type="EMBL" id="KZ613942">
    <property type="protein sequence ID" value="PMD43606.1"/>
    <property type="molecule type" value="Genomic_DNA"/>
</dbReference>
<keyword evidence="2" id="KW-1185">Reference proteome</keyword>
<evidence type="ECO:0000313" key="1">
    <source>
        <dbReference type="EMBL" id="PMD43606.1"/>
    </source>
</evidence>